<comment type="similarity">
    <text evidence="6">Belongs to the methyl-accepting chemotaxis (MCP) protein family.</text>
</comment>
<dbReference type="Gene3D" id="1.10.287.950">
    <property type="entry name" value="Methyl-accepting chemotaxis protein"/>
    <property type="match status" value="1"/>
</dbReference>
<feature type="coiled-coil region" evidence="8">
    <location>
        <begin position="231"/>
        <end position="258"/>
    </location>
</feature>
<dbReference type="SMART" id="SM00283">
    <property type="entry name" value="MA"/>
    <property type="match status" value="1"/>
</dbReference>
<dbReference type="GO" id="GO:0006935">
    <property type="term" value="P:chemotaxis"/>
    <property type="evidence" value="ECO:0007669"/>
    <property type="project" value="InterPro"/>
</dbReference>
<feature type="transmembrane region" description="Helical" evidence="9">
    <location>
        <begin position="268"/>
        <end position="290"/>
    </location>
</feature>
<evidence type="ECO:0000313" key="12">
    <source>
        <dbReference type="EMBL" id="PVZ65618.1"/>
    </source>
</evidence>
<dbReference type="SUPFAM" id="SSF58104">
    <property type="entry name" value="Methyl-accepting chemotaxis protein (MCP) signaling domain"/>
    <property type="match status" value="1"/>
</dbReference>
<dbReference type="OrthoDB" id="8724845at2"/>
<evidence type="ECO:0000256" key="2">
    <source>
        <dbReference type="ARBA" id="ARBA00022692"/>
    </source>
</evidence>
<gene>
    <name evidence="12" type="ORF">DC094_17175</name>
</gene>
<dbReference type="SMART" id="SM00304">
    <property type="entry name" value="HAMP"/>
    <property type="match status" value="2"/>
</dbReference>
<evidence type="ECO:0000256" key="9">
    <source>
        <dbReference type="SAM" id="Phobius"/>
    </source>
</evidence>
<evidence type="ECO:0000313" key="13">
    <source>
        <dbReference type="Proteomes" id="UP000244906"/>
    </source>
</evidence>
<feature type="domain" description="Methyl-accepting transducer" evidence="10">
    <location>
        <begin position="346"/>
        <end position="582"/>
    </location>
</feature>
<evidence type="ECO:0000256" key="6">
    <source>
        <dbReference type="ARBA" id="ARBA00029447"/>
    </source>
</evidence>
<dbReference type="GO" id="GO:0007165">
    <property type="term" value="P:signal transduction"/>
    <property type="evidence" value="ECO:0007669"/>
    <property type="project" value="UniProtKB-KW"/>
</dbReference>
<keyword evidence="2 9" id="KW-0812">Transmembrane</keyword>
<evidence type="ECO:0000256" key="5">
    <source>
        <dbReference type="ARBA" id="ARBA00023224"/>
    </source>
</evidence>
<dbReference type="AlphaFoldDB" id="A0A2V1GTW3"/>
<dbReference type="FunFam" id="1.10.287.950:FF:000001">
    <property type="entry name" value="Methyl-accepting chemotaxis sensory transducer"/>
    <property type="match status" value="1"/>
</dbReference>
<dbReference type="RefSeq" id="WP_116688358.1">
    <property type="nucleotide sequence ID" value="NZ_CAWNYD010000009.1"/>
</dbReference>
<dbReference type="Pfam" id="PF00672">
    <property type="entry name" value="HAMP"/>
    <property type="match status" value="1"/>
</dbReference>
<protein>
    <recommendedName>
        <fullName evidence="14">Methyl-accepting chemotaxis protein</fullName>
    </recommendedName>
</protein>
<dbReference type="CDD" id="cd11386">
    <property type="entry name" value="MCP_signal"/>
    <property type="match status" value="1"/>
</dbReference>
<proteinExistence type="inferred from homology"/>
<evidence type="ECO:0008006" key="14">
    <source>
        <dbReference type="Google" id="ProtNLM"/>
    </source>
</evidence>
<keyword evidence="8" id="KW-0175">Coiled coil</keyword>
<dbReference type="Pfam" id="PF00015">
    <property type="entry name" value="MCPsignal"/>
    <property type="match status" value="1"/>
</dbReference>
<dbReference type="GO" id="GO:0016020">
    <property type="term" value="C:membrane"/>
    <property type="evidence" value="ECO:0007669"/>
    <property type="project" value="UniProtKB-SubCell"/>
</dbReference>
<dbReference type="EMBL" id="QDDL01000009">
    <property type="protein sequence ID" value="PVZ65618.1"/>
    <property type="molecule type" value="Genomic_DNA"/>
</dbReference>
<dbReference type="PROSITE" id="PS50885">
    <property type="entry name" value="HAMP"/>
    <property type="match status" value="1"/>
</dbReference>
<organism evidence="12 13">
    <name type="scientific">Pelagibaculum spongiae</name>
    <dbReference type="NCBI Taxonomy" id="2080658"/>
    <lineage>
        <taxon>Bacteria</taxon>
        <taxon>Pseudomonadati</taxon>
        <taxon>Pseudomonadota</taxon>
        <taxon>Gammaproteobacteria</taxon>
        <taxon>Oceanospirillales</taxon>
        <taxon>Pelagibaculum</taxon>
    </lineage>
</organism>
<dbReference type="InterPro" id="IPR003660">
    <property type="entry name" value="HAMP_dom"/>
</dbReference>
<keyword evidence="3 9" id="KW-1133">Transmembrane helix</keyword>
<dbReference type="Proteomes" id="UP000244906">
    <property type="component" value="Unassembled WGS sequence"/>
</dbReference>
<evidence type="ECO:0000256" key="4">
    <source>
        <dbReference type="ARBA" id="ARBA00023136"/>
    </source>
</evidence>
<dbReference type="InterPro" id="IPR032255">
    <property type="entry name" value="HBM"/>
</dbReference>
<dbReference type="SMART" id="SM01358">
    <property type="entry name" value="HBM"/>
    <property type="match status" value="1"/>
</dbReference>
<keyword evidence="5 7" id="KW-0807">Transducer</keyword>
<dbReference type="PANTHER" id="PTHR32089">
    <property type="entry name" value="METHYL-ACCEPTING CHEMOTAXIS PROTEIN MCPB"/>
    <property type="match status" value="1"/>
</dbReference>
<evidence type="ECO:0000256" key="3">
    <source>
        <dbReference type="ARBA" id="ARBA00022989"/>
    </source>
</evidence>
<keyword evidence="4 9" id="KW-0472">Membrane</keyword>
<evidence type="ECO:0000256" key="8">
    <source>
        <dbReference type="SAM" id="Coils"/>
    </source>
</evidence>
<feature type="domain" description="HAMP" evidence="11">
    <location>
        <begin position="287"/>
        <end position="341"/>
    </location>
</feature>
<dbReference type="PANTHER" id="PTHR32089:SF119">
    <property type="entry name" value="METHYL-ACCEPTING CHEMOTAXIS PROTEIN CTPL"/>
    <property type="match status" value="1"/>
</dbReference>
<evidence type="ECO:0000256" key="7">
    <source>
        <dbReference type="PROSITE-ProRule" id="PRU00284"/>
    </source>
</evidence>
<comment type="caution">
    <text evidence="12">The sequence shown here is derived from an EMBL/GenBank/DDBJ whole genome shotgun (WGS) entry which is preliminary data.</text>
</comment>
<name>A0A2V1GTW3_9GAMM</name>
<evidence type="ECO:0000259" key="10">
    <source>
        <dbReference type="PROSITE" id="PS50111"/>
    </source>
</evidence>
<dbReference type="PROSITE" id="PS50111">
    <property type="entry name" value="CHEMOTAXIS_TRANSDUC_2"/>
    <property type="match status" value="1"/>
</dbReference>
<dbReference type="InterPro" id="IPR004090">
    <property type="entry name" value="Chemotax_Me-accpt_rcpt"/>
</dbReference>
<reference evidence="12 13" key="1">
    <citation type="submission" date="2018-04" db="EMBL/GenBank/DDBJ databases">
        <title>Thalassorhabdus spongiae gen. nov., sp. nov., isolated from a marine sponge in South-West Iceland.</title>
        <authorList>
            <person name="Knobloch S."/>
            <person name="Daussin A."/>
            <person name="Johannsson R."/>
            <person name="Marteinsson V.T."/>
        </authorList>
    </citation>
    <scope>NUCLEOTIDE SEQUENCE [LARGE SCALE GENOMIC DNA]</scope>
    <source>
        <strain evidence="12 13">Hp12</strain>
    </source>
</reference>
<dbReference type="CDD" id="cd06225">
    <property type="entry name" value="HAMP"/>
    <property type="match status" value="1"/>
</dbReference>
<sequence>MSIKSKLISISAGMALTILTLMALNQYTLSQTRQLDYTRLTLAQLEQGLLQLRRNEKDFLLRQQDKYLKQHKDNLNQQFQIEQQLASLLTEQGINQQALGTYHSAIETYQKRFEQLANTMIQQGLDEKQGLRGKLRSAAKSLEQQLYVLQRDDLSKSLLSLRRQEKDFLLRKNLKYRDQFIQQADALLLQLSHEGQPVAALQPTLTLYKTGLIRLIDSHIELGLTHKNGARGELRKAASDAAAKMEQLDQQLNIFINQQLDSAVKKNLSVAFLLAIILFACTLSIALGISNRLNLLQSRMQEIAQGGGDLNSQLKIRGKDEIACVANSFNAFVNNLKSLCMKVSNATGELQDASNRGAAVAEQTRRECTKQQQEVQQVAAAINEMTATVEEVAQNTANASNISALAVSTTCEGLQQAQSSASSISHIASETQNAATTARELQQDAENIGQVLDVIRGIADQTNLLALNAAIEAARAGESGRGFAVVADEVRSLASKTQESTSEIQQIIARVRHGVDSTVKAINSGLTAAEAGSQNIGKTTEALKNIEDAVGQMEQMNQQIAASAEEQRCVSEEIDRNISNIAQLATDTATGAEETASVGTQLAGLASDLKGLVAGYRT</sequence>
<evidence type="ECO:0000259" key="11">
    <source>
        <dbReference type="PROSITE" id="PS50885"/>
    </source>
</evidence>
<dbReference type="PRINTS" id="PR00260">
    <property type="entry name" value="CHEMTRNSDUCR"/>
</dbReference>
<dbReference type="InterPro" id="IPR004089">
    <property type="entry name" value="MCPsignal_dom"/>
</dbReference>
<comment type="subcellular location">
    <subcellularLocation>
        <location evidence="1">Membrane</location>
        <topology evidence="1">Multi-pass membrane protein</topology>
    </subcellularLocation>
</comment>
<accession>A0A2V1GTW3</accession>
<keyword evidence="13" id="KW-1185">Reference proteome</keyword>
<dbReference type="GO" id="GO:0004888">
    <property type="term" value="F:transmembrane signaling receptor activity"/>
    <property type="evidence" value="ECO:0007669"/>
    <property type="project" value="InterPro"/>
</dbReference>
<evidence type="ECO:0000256" key="1">
    <source>
        <dbReference type="ARBA" id="ARBA00004141"/>
    </source>
</evidence>